<dbReference type="GO" id="GO:0030915">
    <property type="term" value="C:Smc5-Smc6 complex"/>
    <property type="evidence" value="ECO:0007669"/>
    <property type="project" value="UniProtKB-UniRule"/>
</dbReference>
<feature type="region of interest" description="Disordered" evidence="8">
    <location>
        <begin position="368"/>
        <end position="417"/>
    </location>
</feature>
<comment type="subcellular location">
    <subcellularLocation>
        <location evidence="1 7">Nucleus</location>
    </subcellularLocation>
</comment>
<dbReference type="OrthoDB" id="361242at2759"/>
<feature type="compositionally biased region" description="Acidic residues" evidence="8">
    <location>
        <begin position="8"/>
        <end position="19"/>
    </location>
</feature>
<keyword evidence="5 7" id="KW-0234">DNA repair</keyword>
<feature type="compositionally biased region" description="Basic and acidic residues" evidence="8">
    <location>
        <begin position="44"/>
        <end position="58"/>
    </location>
</feature>
<dbReference type="AlphaFoldDB" id="A0A9N8D4E6"/>
<evidence type="ECO:0000256" key="3">
    <source>
        <dbReference type="ARBA" id="ARBA00022763"/>
    </source>
</evidence>
<dbReference type="GO" id="GO:0005634">
    <property type="term" value="C:nucleus"/>
    <property type="evidence" value="ECO:0007669"/>
    <property type="project" value="UniProtKB-SubCell"/>
</dbReference>
<comment type="function">
    <text evidence="7">Component of the SMC5-SMC6 complex, that promotes sister chromatid alignment after DNA damage and facilitates double-stranded DNA breaks (DSBs) repair via homologous recombination between sister chromatids.</text>
</comment>
<name>A0A9N8D4E6_9STRA</name>
<dbReference type="Proteomes" id="UP001153069">
    <property type="component" value="Unassembled WGS sequence"/>
</dbReference>
<accession>A0A9N8D4E6</accession>
<evidence type="ECO:0000256" key="6">
    <source>
        <dbReference type="ARBA" id="ARBA00023242"/>
    </source>
</evidence>
<dbReference type="InterPro" id="IPR027786">
    <property type="entry name" value="Nse4/EID"/>
</dbReference>
<feature type="compositionally biased region" description="Basic and acidic residues" evidence="8">
    <location>
        <begin position="198"/>
        <end position="218"/>
    </location>
</feature>
<evidence type="ECO:0000259" key="9">
    <source>
        <dbReference type="Pfam" id="PF08743"/>
    </source>
</evidence>
<protein>
    <recommendedName>
        <fullName evidence="7">Non-structural maintenance of chromosomes element 4</fullName>
    </recommendedName>
</protein>
<dbReference type="Pfam" id="PF08743">
    <property type="entry name" value="Nse4_C"/>
    <property type="match status" value="1"/>
</dbReference>
<proteinExistence type="inferred from homology"/>
<sequence>MAPKEQAPDEEQEEHDEEEQGTRRTRRRRQNKKLKMGADSGLTEDDRRRLRAEQRSLGKELQTGPMDEDDGGQWVERAREKNNDLFKNVRFTREAVLDAENANSISQHVSSQINNMVTVPRYKPTSLINSLQKKLTAGSAGTSYFDWKTLGEEVGVCFRSLPSCVNFLVGPLENGRVPIKKARAVRKRKSIAEEETLEEQKPEEMSKKAKKNADQLSQAERDLKKMDKILQERSQQAAQENRAKYDEVKATQPELRNAARVELQEKGSEVELVPFLFNPKSFTQTVENMFNYSFLIKKGSASIRMRKPLAPLSESSAPLGLDSAGCFIAPVDERQDHDGTAKQCVLSFTMKDWGRLCEAYELEGCDIPHRKGSKQQKTNFKQHHRRQSSSQEQEEEEEEQAAEEEEEIDEAEEQEEE</sequence>
<keyword evidence="6 7" id="KW-0539">Nucleus</keyword>
<gene>
    <name evidence="10" type="ORF">SEMRO_2_G001790.1</name>
</gene>
<comment type="subunit">
    <text evidence="7">Component of the SMC5-SMC6 complex.</text>
</comment>
<evidence type="ECO:0000256" key="4">
    <source>
        <dbReference type="ARBA" id="ARBA00023172"/>
    </source>
</evidence>
<feature type="compositionally biased region" description="Basic residues" evidence="8">
    <location>
        <begin position="370"/>
        <end position="387"/>
    </location>
</feature>
<keyword evidence="3 7" id="KW-0227">DNA damage</keyword>
<keyword evidence="11" id="KW-1185">Reference proteome</keyword>
<dbReference type="PANTHER" id="PTHR16140">
    <property type="entry name" value="NON-STRUCTURAL MAINTENANCE OF CHROMOSOMES ELEMENT 4"/>
    <property type="match status" value="1"/>
</dbReference>
<dbReference type="EMBL" id="CAICTM010000002">
    <property type="protein sequence ID" value="CAB9496203.1"/>
    <property type="molecule type" value="Genomic_DNA"/>
</dbReference>
<organism evidence="10 11">
    <name type="scientific">Seminavis robusta</name>
    <dbReference type="NCBI Taxonomy" id="568900"/>
    <lineage>
        <taxon>Eukaryota</taxon>
        <taxon>Sar</taxon>
        <taxon>Stramenopiles</taxon>
        <taxon>Ochrophyta</taxon>
        <taxon>Bacillariophyta</taxon>
        <taxon>Bacillariophyceae</taxon>
        <taxon>Bacillariophycidae</taxon>
        <taxon>Naviculales</taxon>
        <taxon>Naviculaceae</taxon>
        <taxon>Seminavis</taxon>
    </lineage>
</organism>
<dbReference type="InterPro" id="IPR014854">
    <property type="entry name" value="Nse4_C"/>
</dbReference>
<comment type="similarity">
    <text evidence="2 7">Belongs to the NSE4 family.</text>
</comment>
<feature type="region of interest" description="Disordered" evidence="8">
    <location>
        <begin position="1"/>
        <end position="72"/>
    </location>
</feature>
<evidence type="ECO:0000256" key="8">
    <source>
        <dbReference type="SAM" id="MobiDB-lite"/>
    </source>
</evidence>
<comment type="caution">
    <text evidence="10">The sequence shown here is derived from an EMBL/GenBank/DDBJ whole genome shotgun (WGS) entry which is preliminary data.</text>
</comment>
<feature type="region of interest" description="Disordered" evidence="8">
    <location>
        <begin position="188"/>
        <end position="218"/>
    </location>
</feature>
<evidence type="ECO:0000313" key="10">
    <source>
        <dbReference type="EMBL" id="CAB9496203.1"/>
    </source>
</evidence>
<evidence type="ECO:0000256" key="2">
    <source>
        <dbReference type="ARBA" id="ARBA00008997"/>
    </source>
</evidence>
<feature type="compositionally biased region" description="Acidic residues" evidence="8">
    <location>
        <begin position="392"/>
        <end position="417"/>
    </location>
</feature>
<dbReference type="GO" id="GO:0006310">
    <property type="term" value="P:DNA recombination"/>
    <property type="evidence" value="ECO:0007669"/>
    <property type="project" value="UniProtKB-UniRule"/>
</dbReference>
<keyword evidence="4 7" id="KW-0233">DNA recombination</keyword>
<evidence type="ECO:0000313" key="11">
    <source>
        <dbReference type="Proteomes" id="UP001153069"/>
    </source>
</evidence>
<evidence type="ECO:0000256" key="7">
    <source>
        <dbReference type="RuleBase" id="RU365071"/>
    </source>
</evidence>
<feature type="compositionally biased region" description="Basic residues" evidence="8">
    <location>
        <begin position="23"/>
        <end position="35"/>
    </location>
</feature>
<feature type="domain" description="Non-structural maintenance of chromosome element 4 C-terminal" evidence="9">
    <location>
        <begin position="270"/>
        <end position="363"/>
    </location>
</feature>
<reference evidence="10" key="1">
    <citation type="submission" date="2020-06" db="EMBL/GenBank/DDBJ databases">
        <authorList>
            <consortium name="Plant Systems Biology data submission"/>
        </authorList>
    </citation>
    <scope>NUCLEOTIDE SEQUENCE</scope>
    <source>
        <strain evidence="10">D6</strain>
    </source>
</reference>
<evidence type="ECO:0000256" key="1">
    <source>
        <dbReference type="ARBA" id="ARBA00004123"/>
    </source>
</evidence>
<dbReference type="PANTHER" id="PTHR16140:SF0">
    <property type="entry name" value="NON-STRUCTURAL MAINTENANCE OF CHROMOSOMES ELEMENT 4"/>
    <property type="match status" value="1"/>
</dbReference>
<evidence type="ECO:0000256" key="5">
    <source>
        <dbReference type="ARBA" id="ARBA00023204"/>
    </source>
</evidence>
<dbReference type="GO" id="GO:0006281">
    <property type="term" value="P:DNA repair"/>
    <property type="evidence" value="ECO:0007669"/>
    <property type="project" value="UniProtKB-UniRule"/>
</dbReference>